<sequence>MSIQSEALDRKFIENFEKMIPDKGNRQIIMNAIEVFSRKGLAGTKIKDIAEKAGFSQGFVYNYFKSKDDIFIKIFDLALEGAGNSVKYASELEGTPYQKIYWLTEAYLSPEGISMHHWRLIMLQATTSEGIPEEAKRISKEKIKKPFEYMLPMIIEGQNLGEIVKEDPLTLSITYFSFIQGLGITRVQNGKDIPFPSVDMVLSFLRSKA</sequence>
<dbReference type="PRINTS" id="PR00455">
    <property type="entry name" value="HTHTETR"/>
</dbReference>
<dbReference type="SUPFAM" id="SSF48498">
    <property type="entry name" value="Tetracyclin repressor-like, C-terminal domain"/>
    <property type="match status" value="1"/>
</dbReference>
<proteinExistence type="predicted"/>
<dbReference type="InterPro" id="IPR050624">
    <property type="entry name" value="HTH-type_Tx_Regulator"/>
</dbReference>
<name>A0A1V4SKY3_RUMHU</name>
<evidence type="ECO:0000256" key="1">
    <source>
        <dbReference type="ARBA" id="ARBA00023125"/>
    </source>
</evidence>
<evidence type="ECO:0000313" key="5">
    <source>
        <dbReference type="Proteomes" id="UP000191554"/>
    </source>
</evidence>
<keyword evidence="5" id="KW-1185">Reference proteome</keyword>
<dbReference type="PANTHER" id="PTHR43479:SF11">
    <property type="entry name" value="ACREF_ENVCD OPERON REPRESSOR-RELATED"/>
    <property type="match status" value="1"/>
</dbReference>
<dbReference type="EMBL" id="MZGX01000008">
    <property type="protein sequence ID" value="OPX44552.1"/>
    <property type="molecule type" value="Genomic_DNA"/>
</dbReference>
<dbReference type="SUPFAM" id="SSF46689">
    <property type="entry name" value="Homeodomain-like"/>
    <property type="match status" value="1"/>
</dbReference>
<comment type="caution">
    <text evidence="4">The sequence shown here is derived from an EMBL/GenBank/DDBJ whole genome shotgun (WGS) entry which is preliminary data.</text>
</comment>
<evidence type="ECO:0000313" key="4">
    <source>
        <dbReference type="EMBL" id="OPX44552.1"/>
    </source>
</evidence>
<dbReference type="InterPro" id="IPR001647">
    <property type="entry name" value="HTH_TetR"/>
</dbReference>
<dbReference type="STRING" id="48256.CLHUN_15450"/>
<dbReference type="Pfam" id="PF00440">
    <property type="entry name" value="TetR_N"/>
    <property type="match status" value="1"/>
</dbReference>
<dbReference type="GO" id="GO:0003677">
    <property type="term" value="F:DNA binding"/>
    <property type="evidence" value="ECO:0007669"/>
    <property type="project" value="UniProtKB-UniRule"/>
</dbReference>
<evidence type="ECO:0000259" key="3">
    <source>
        <dbReference type="PROSITE" id="PS50977"/>
    </source>
</evidence>
<organism evidence="4 5">
    <name type="scientific">Ruminiclostridium hungatei</name>
    <name type="common">Clostridium hungatei</name>
    <dbReference type="NCBI Taxonomy" id="48256"/>
    <lineage>
        <taxon>Bacteria</taxon>
        <taxon>Bacillati</taxon>
        <taxon>Bacillota</taxon>
        <taxon>Clostridia</taxon>
        <taxon>Eubacteriales</taxon>
        <taxon>Oscillospiraceae</taxon>
        <taxon>Ruminiclostridium</taxon>
    </lineage>
</organism>
<dbReference type="Gene3D" id="1.10.357.10">
    <property type="entry name" value="Tetracycline Repressor, domain 2"/>
    <property type="match status" value="1"/>
</dbReference>
<evidence type="ECO:0000256" key="2">
    <source>
        <dbReference type="PROSITE-ProRule" id="PRU00335"/>
    </source>
</evidence>
<keyword evidence="1 2" id="KW-0238">DNA-binding</keyword>
<feature type="domain" description="HTH tetR-type" evidence="3">
    <location>
        <begin position="22"/>
        <end position="82"/>
    </location>
</feature>
<dbReference type="Proteomes" id="UP000191554">
    <property type="component" value="Unassembled WGS sequence"/>
</dbReference>
<gene>
    <name evidence="4" type="primary">mtrR_1</name>
    <name evidence="4" type="ORF">CLHUN_15450</name>
</gene>
<dbReference type="InterPro" id="IPR009057">
    <property type="entry name" value="Homeodomain-like_sf"/>
</dbReference>
<dbReference type="Gene3D" id="1.10.10.60">
    <property type="entry name" value="Homeodomain-like"/>
    <property type="match status" value="1"/>
</dbReference>
<dbReference type="AlphaFoldDB" id="A0A1V4SKY3"/>
<dbReference type="RefSeq" id="WP_165755701.1">
    <property type="nucleotide sequence ID" value="NZ_MZGX01000008.1"/>
</dbReference>
<dbReference type="PROSITE" id="PS50977">
    <property type="entry name" value="HTH_TETR_2"/>
    <property type="match status" value="1"/>
</dbReference>
<reference evidence="4 5" key="1">
    <citation type="submission" date="2017-03" db="EMBL/GenBank/DDBJ databases">
        <title>Genome sequence of Clostridium hungatei DSM 14427.</title>
        <authorList>
            <person name="Poehlein A."/>
            <person name="Daniel R."/>
        </authorList>
    </citation>
    <scope>NUCLEOTIDE SEQUENCE [LARGE SCALE GENOMIC DNA]</scope>
    <source>
        <strain evidence="4 5">DSM 14427</strain>
    </source>
</reference>
<protein>
    <submittedName>
        <fullName evidence="4">HTH-type transcriptional regulator MtrR</fullName>
    </submittedName>
</protein>
<feature type="DNA-binding region" description="H-T-H motif" evidence="2">
    <location>
        <begin position="45"/>
        <end position="64"/>
    </location>
</feature>
<accession>A0A1V4SKY3</accession>
<dbReference type="InterPro" id="IPR036271">
    <property type="entry name" value="Tet_transcr_reg_TetR-rel_C_sf"/>
</dbReference>
<dbReference type="PANTHER" id="PTHR43479">
    <property type="entry name" value="ACREF/ENVCD OPERON REPRESSOR-RELATED"/>
    <property type="match status" value="1"/>
</dbReference>